<gene>
    <name evidence="7" type="ORF">C2S_1452</name>
</gene>
<dbReference type="GO" id="GO:0018580">
    <property type="term" value="F:nitronate monooxygenase activity"/>
    <property type="evidence" value="ECO:0007669"/>
    <property type="project" value="InterPro"/>
</dbReference>
<dbReference type="InterPro" id="IPR005399">
    <property type="entry name" value="K_chnl_volt-dep_bsu_KCNAB-rel"/>
</dbReference>
<dbReference type="CDD" id="cd04730">
    <property type="entry name" value="NPD_like"/>
    <property type="match status" value="1"/>
</dbReference>
<comment type="caution">
    <text evidence="7">The sequence shown here is derived from an EMBL/GenBank/DDBJ whole genome shotgun (WGS) entry which is preliminary data.</text>
</comment>
<dbReference type="PANTHER" id="PTHR43150:SF6">
    <property type="entry name" value="VIC POTASSIUM ION CHANNEL, BETA SUBUNIT (EUROFUNG)"/>
    <property type="match status" value="1"/>
</dbReference>
<evidence type="ECO:0000256" key="1">
    <source>
        <dbReference type="ARBA" id="ARBA00006515"/>
    </source>
</evidence>
<dbReference type="InterPro" id="IPR036812">
    <property type="entry name" value="NAD(P)_OxRdtase_dom_sf"/>
</dbReference>
<accession>A0A9Q9RR31</accession>
<keyword evidence="5" id="KW-0560">Oxidoreductase</keyword>
<dbReference type="SUPFAM" id="SSF51430">
    <property type="entry name" value="NAD(P)-linked oxidoreductase"/>
    <property type="match status" value="1"/>
</dbReference>
<evidence type="ECO:0000259" key="6">
    <source>
        <dbReference type="Pfam" id="PF00248"/>
    </source>
</evidence>
<dbReference type="InterPro" id="IPR013785">
    <property type="entry name" value="Aldolase_TIM"/>
</dbReference>
<reference evidence="7" key="1">
    <citation type="submission" date="2019-05" db="EMBL/GenBank/DDBJ databases">
        <authorList>
            <person name="Piombo E."/>
        </authorList>
    </citation>
    <scope>NUCLEOTIDE SEQUENCE</scope>
    <source>
        <strain evidence="7">C2S</strain>
    </source>
</reference>
<dbReference type="Gene3D" id="3.20.20.100">
    <property type="entry name" value="NADP-dependent oxidoreductase domain"/>
    <property type="match status" value="1"/>
</dbReference>
<sequence length="733" mass="81162">MTRQKALNPAKDKPFPLEPNHRVMVTAMAKPEDIPEMEYRFLGRSGLQVSAISLGGWLTYGGHIDKERTFECMKAAYDCGVNFFDCAEEYSNGESEIVMGEAIKKFGWKRNDLVVSTKLYWGGAFGDNPVNNKGLSRKHIVEGINGALKRLDLEYVDLIYAHRPDRRTPMEEIVRAFNHIIDQGKAFYWGTSMWNADEIAQAWRYADKLGLIGPIMEQPAYNMLDRVKVEQEYAHLYREVGLGLTVFSPMRQGILSGKYSDGIPDDSRFANEEIKWVNGFWKQTGKDTWMAIIEQVNQLKPIADRLGLKQSQLALAWVLSNKNVSSAITGASSPKQVYENVRAVAVVKKLTPEILKEIDMILNNKPPELEFTSLYRIVEMSSSQLLNRFPWAKSPLISNAPMLGIATPLMAAEVTRAGGLGFLPSLAYIEPNSEHINRLIGHFDEVRELLEADQPSDRPLRVGASFITSHSSLSYFDETALPLIAKYRPAAIWLFAPDGDLRPHSKIIPSLKALGHPPIVFVQVGNVAAAREAAQDGADVLVTQGVDAGGHQFRQGSGIVSLVPEVRDMLDREFPDRPISIVAAGGIADGRGVAGALALGAEGVVMGTKFTIAPESNYPEIRKKKVLEAVDGGVSTFKSTFNDRIVNSPLWGPLYDGRAIVGPVHEKFLAGASLEECQRSLKEDYSEEQARYLVNTWAGTGVGLIHKVQPTGEIVREVREQARRELQRAAGFV</sequence>
<dbReference type="EMBL" id="CABFJX010000334">
    <property type="protein sequence ID" value="VTT71759.1"/>
    <property type="molecule type" value="Genomic_DNA"/>
</dbReference>
<keyword evidence="2" id="KW-0285">Flavoprotein</keyword>
<evidence type="ECO:0000313" key="8">
    <source>
        <dbReference type="Proteomes" id="UP000760494"/>
    </source>
</evidence>
<evidence type="ECO:0000313" key="7">
    <source>
        <dbReference type="EMBL" id="VTT71759.1"/>
    </source>
</evidence>
<keyword evidence="3" id="KW-0288">FMN</keyword>
<evidence type="ECO:0000256" key="2">
    <source>
        <dbReference type="ARBA" id="ARBA00022630"/>
    </source>
</evidence>
<proteinExistence type="inferred from homology"/>
<dbReference type="InterPro" id="IPR004136">
    <property type="entry name" value="NMO"/>
</dbReference>
<dbReference type="PRINTS" id="PR01577">
    <property type="entry name" value="KCNABCHANNEL"/>
</dbReference>
<keyword evidence="4" id="KW-0521">NADP</keyword>
<dbReference type="SUPFAM" id="SSF51412">
    <property type="entry name" value="Inosine monophosphate dehydrogenase (IMPDH)"/>
    <property type="match status" value="1"/>
</dbReference>
<protein>
    <recommendedName>
        <fullName evidence="6">NADP-dependent oxidoreductase domain-containing protein</fullName>
    </recommendedName>
</protein>
<dbReference type="CDD" id="cd19143">
    <property type="entry name" value="AKR_AKR6C1_2"/>
    <property type="match status" value="1"/>
</dbReference>
<dbReference type="Pfam" id="PF03060">
    <property type="entry name" value="NMO"/>
    <property type="match status" value="1"/>
</dbReference>
<dbReference type="Proteomes" id="UP000760494">
    <property type="component" value="Unassembled WGS sequence"/>
</dbReference>
<dbReference type="PANTHER" id="PTHR43150">
    <property type="entry name" value="HYPERKINETIC, ISOFORM M"/>
    <property type="match status" value="1"/>
</dbReference>
<feature type="domain" description="NADP-dependent oxidoreductase" evidence="6">
    <location>
        <begin position="52"/>
        <end position="361"/>
    </location>
</feature>
<dbReference type="InterPro" id="IPR023210">
    <property type="entry name" value="NADP_OxRdtase_dom"/>
</dbReference>
<evidence type="ECO:0000256" key="4">
    <source>
        <dbReference type="ARBA" id="ARBA00022857"/>
    </source>
</evidence>
<dbReference type="AlphaFoldDB" id="A0A9Q9RR31"/>
<evidence type="ECO:0000256" key="3">
    <source>
        <dbReference type="ARBA" id="ARBA00022643"/>
    </source>
</evidence>
<evidence type="ECO:0000256" key="5">
    <source>
        <dbReference type="ARBA" id="ARBA00023002"/>
    </source>
</evidence>
<comment type="similarity">
    <text evidence="1">Belongs to the shaker potassium channel beta subunit family.</text>
</comment>
<dbReference type="Gene3D" id="3.20.20.70">
    <property type="entry name" value="Aldolase class I"/>
    <property type="match status" value="1"/>
</dbReference>
<name>A0A9Q9RR31_FUSFU</name>
<dbReference type="Pfam" id="PF00248">
    <property type="entry name" value="Aldo_ket_red"/>
    <property type="match status" value="1"/>
</dbReference>
<organism evidence="7 8">
    <name type="scientific">Fusarium fujikuroi</name>
    <name type="common">Bakanae and foot rot disease fungus</name>
    <name type="synonym">Gibberella fujikuroi</name>
    <dbReference type="NCBI Taxonomy" id="5127"/>
    <lineage>
        <taxon>Eukaryota</taxon>
        <taxon>Fungi</taxon>
        <taxon>Dikarya</taxon>
        <taxon>Ascomycota</taxon>
        <taxon>Pezizomycotina</taxon>
        <taxon>Sordariomycetes</taxon>
        <taxon>Hypocreomycetidae</taxon>
        <taxon>Hypocreales</taxon>
        <taxon>Nectriaceae</taxon>
        <taxon>Fusarium</taxon>
        <taxon>Fusarium fujikuroi species complex</taxon>
    </lineage>
</organism>